<protein>
    <submittedName>
        <fullName evidence="2">Membrane protein-like protein</fullName>
    </submittedName>
</protein>
<evidence type="ECO:0000313" key="3">
    <source>
        <dbReference type="Proteomes" id="UP000024329"/>
    </source>
</evidence>
<reference evidence="2 3" key="1">
    <citation type="submission" date="2014-03" db="EMBL/GenBank/DDBJ databases">
        <title>Whole genome sequence of Novosphingobium resinovorum KF1.</title>
        <authorList>
            <person name="Gan H.M."/>
            <person name="Gan H.Y."/>
            <person name="Chew T.H."/>
            <person name="Savka M.A."/>
        </authorList>
    </citation>
    <scope>NUCLEOTIDE SEQUENCE [LARGE SCALE GENOMIC DNA]</scope>
    <source>
        <strain evidence="2 3">KF1</strain>
    </source>
</reference>
<sequence length="296" mass="31056">MRNLLPIIIAVLLLGSCDRQEPTRRGSIAPAADAQQSDSPTADPAKRTDAHWVLQPSAEASVLVLQAQTGNPILSLTCPSGGNRLQVNLPGFTSIGSEERLSFGSGGEVEALVADFRRDRRLGGVSAAGAVPANLAALIGGPVSASYGPQTSGPHPAVPTAIVASFVAACRGQASEVAPRAALPDRPVSPCLVQDGREFSAQPLRAIGTEPFWAVRIEGRCVTYSHPEDQKGTRVWTRFTPTTEGGVWTGALDGRPFELRTRAAPGCSDGMSDMSYPVAVELLAHGERRKGCAEPM</sequence>
<dbReference type="AlphaFoldDB" id="A0A031JSZ4"/>
<name>A0A031JSZ4_9SPHN</name>
<dbReference type="RefSeq" id="WP_139797263.1">
    <property type="nucleotide sequence ID" value="NZ_JFYZ01000020.1"/>
</dbReference>
<dbReference type="EMBL" id="JFYZ01000020">
    <property type="protein sequence ID" value="EZP79908.1"/>
    <property type="molecule type" value="Genomic_DNA"/>
</dbReference>
<proteinExistence type="predicted"/>
<dbReference type="eggNOG" id="COG3650">
    <property type="taxonomic scope" value="Bacteria"/>
</dbReference>
<dbReference type="PATRIC" id="fig|158500.4.peg.3763"/>
<comment type="caution">
    <text evidence="2">The sequence shown here is derived from an EMBL/GenBank/DDBJ whole genome shotgun (WGS) entry which is preliminary data.</text>
</comment>
<organism evidence="2 3">
    <name type="scientific">Novosphingobium resinovorum</name>
    <dbReference type="NCBI Taxonomy" id="158500"/>
    <lineage>
        <taxon>Bacteria</taxon>
        <taxon>Pseudomonadati</taxon>
        <taxon>Pseudomonadota</taxon>
        <taxon>Alphaproteobacteria</taxon>
        <taxon>Sphingomonadales</taxon>
        <taxon>Sphingomonadaceae</taxon>
        <taxon>Novosphingobium</taxon>
    </lineage>
</organism>
<evidence type="ECO:0000256" key="1">
    <source>
        <dbReference type="SAM" id="MobiDB-lite"/>
    </source>
</evidence>
<dbReference type="PROSITE" id="PS51257">
    <property type="entry name" value="PROKAR_LIPOPROTEIN"/>
    <property type="match status" value="1"/>
</dbReference>
<evidence type="ECO:0000313" key="2">
    <source>
        <dbReference type="EMBL" id="EZP79908.1"/>
    </source>
</evidence>
<gene>
    <name evidence="2" type="ORF">BV97_03691</name>
</gene>
<dbReference type="Proteomes" id="UP000024329">
    <property type="component" value="Unassembled WGS sequence"/>
</dbReference>
<feature type="region of interest" description="Disordered" evidence="1">
    <location>
        <begin position="21"/>
        <end position="47"/>
    </location>
</feature>
<accession>A0A031JSZ4</accession>